<feature type="transmembrane region" description="Helical" evidence="5">
    <location>
        <begin position="457"/>
        <end position="476"/>
    </location>
</feature>
<dbReference type="RefSeq" id="XP_004350022.1">
    <property type="nucleotide sequence ID" value="XM_004349972.1"/>
</dbReference>
<dbReference type="KEGG" id="dfa:DFA_11084"/>
<feature type="transmembrane region" description="Helical" evidence="5">
    <location>
        <begin position="259"/>
        <end position="278"/>
    </location>
</feature>
<proteinExistence type="predicted"/>
<dbReference type="EMBL" id="GL883029">
    <property type="protein sequence ID" value="EGG13323.1"/>
    <property type="molecule type" value="Genomic_DNA"/>
</dbReference>
<dbReference type="OrthoDB" id="20705at2759"/>
<keyword evidence="2 5" id="KW-0812">Transmembrane</keyword>
<dbReference type="GO" id="GO:0016020">
    <property type="term" value="C:membrane"/>
    <property type="evidence" value="ECO:0007669"/>
    <property type="project" value="UniProtKB-SubCell"/>
</dbReference>
<evidence type="ECO:0000256" key="2">
    <source>
        <dbReference type="ARBA" id="ARBA00022692"/>
    </source>
</evidence>
<keyword evidence="5" id="KW-1133">Transmembrane helix</keyword>
<evidence type="ECO:0000313" key="6">
    <source>
        <dbReference type="EMBL" id="EGG13323.1"/>
    </source>
</evidence>
<evidence type="ECO:0000313" key="7">
    <source>
        <dbReference type="Proteomes" id="UP000007797"/>
    </source>
</evidence>
<feature type="transmembrane region" description="Helical" evidence="5">
    <location>
        <begin position="163"/>
        <end position="184"/>
    </location>
</feature>
<keyword evidence="7" id="KW-1185">Reference proteome</keyword>
<evidence type="ECO:0000256" key="4">
    <source>
        <dbReference type="SAM" id="MobiDB-lite"/>
    </source>
</evidence>
<evidence type="ECO:0000256" key="5">
    <source>
        <dbReference type="SAM" id="Phobius"/>
    </source>
</evidence>
<reference evidence="7" key="1">
    <citation type="journal article" date="2011" name="Genome Res.">
        <title>Phylogeny-wide analysis of social amoeba genomes highlights ancient origins for complex intercellular communication.</title>
        <authorList>
            <person name="Heidel A.J."/>
            <person name="Lawal H.M."/>
            <person name="Felder M."/>
            <person name="Schilde C."/>
            <person name="Helps N.R."/>
            <person name="Tunggal B."/>
            <person name="Rivero F."/>
            <person name="John U."/>
            <person name="Schleicher M."/>
            <person name="Eichinger L."/>
            <person name="Platzer M."/>
            <person name="Noegel A.A."/>
            <person name="Schaap P."/>
            <person name="Gloeckner G."/>
        </authorList>
    </citation>
    <scope>NUCLEOTIDE SEQUENCE [LARGE SCALE GENOMIC DNA]</scope>
    <source>
        <strain evidence="7">SH3</strain>
    </source>
</reference>
<evidence type="ECO:0000256" key="3">
    <source>
        <dbReference type="ARBA" id="ARBA00023136"/>
    </source>
</evidence>
<feature type="transmembrane region" description="Helical" evidence="5">
    <location>
        <begin position="560"/>
        <end position="578"/>
    </location>
</feature>
<sequence length="644" mass="75447">MRCNEIWKRDLIQLRIQKNEYGMLFKKQETCDDVFIDKNNNCLVMPIHLSDQGPKWINICYLNHKTFQEADVNEEYEEVEVIKPEFEVMYFSQDPIIADWQEHKGHTWRSSNTHSNYHELYLPDFFNVIYKNSNIQAQQYFNQNFSIQDLAAQQHLLESQQQLSVWMIVVVLIPCCIVSSFAVYPIELWRVRRQVFSIIKRFNSFFYSLQQQRTSSSGGGSGGSQGAKLAKKHHAEECFIDEFGWSVFIRGVAVEIISTLLYTLVVILVTCGSYQELISARSIRQLSSSSTPANNSPFSIKTIIVSLIIGILNYFITYQTQEIKIKLQFQDDQSRRKQQPSSSSKNKKKEKDEDDQDNNSIYKTPVLKDGLDQVYGWMLPKRFVEMIGSQRVMALIESIIFHLLFIPLFLVVCNVQQSQYRILFKRSSMPSSITSNQALAGYIFEYIFEYVIYRSPILPLLFSSIIAVTMTQYINIFQTQFICYQYAFKHLQEKLVDRVSYIDEEQLMTFPKKFVHQFKKNRWNGFLARLLYFPLRLLIISLCYLLIAIEISRMMMMNKLISILLVLAISISMVHCSNNNRYNNRYSRYSRADPLTECVSTCEAHINLLYPCTNIFTLIQCNIEKYTQYFKCSVDCKSAFEHHN</sequence>
<feature type="transmembrane region" description="Helical" evidence="5">
    <location>
        <begin position="392"/>
        <end position="412"/>
    </location>
</feature>
<dbReference type="InterPro" id="IPR023395">
    <property type="entry name" value="MCP_dom_sf"/>
</dbReference>
<organism evidence="6 7">
    <name type="scientific">Cavenderia fasciculata</name>
    <name type="common">Slime mold</name>
    <name type="synonym">Dictyostelium fasciculatum</name>
    <dbReference type="NCBI Taxonomy" id="261658"/>
    <lineage>
        <taxon>Eukaryota</taxon>
        <taxon>Amoebozoa</taxon>
        <taxon>Evosea</taxon>
        <taxon>Eumycetozoa</taxon>
        <taxon>Dictyostelia</taxon>
        <taxon>Acytosteliales</taxon>
        <taxon>Cavenderiaceae</taxon>
        <taxon>Cavenderia</taxon>
    </lineage>
</organism>
<gene>
    <name evidence="6" type="ORF">DFA_11084</name>
</gene>
<feature type="transmembrane region" description="Helical" evidence="5">
    <location>
        <begin position="526"/>
        <end position="548"/>
    </location>
</feature>
<dbReference type="GeneID" id="14866199"/>
<protein>
    <recommendedName>
        <fullName evidence="8">Transmembrane protein</fullName>
    </recommendedName>
</protein>
<dbReference type="Gene3D" id="1.50.40.10">
    <property type="entry name" value="Mitochondrial carrier domain"/>
    <property type="match status" value="1"/>
</dbReference>
<evidence type="ECO:0000256" key="1">
    <source>
        <dbReference type="ARBA" id="ARBA00004370"/>
    </source>
</evidence>
<keyword evidence="3 5" id="KW-0472">Membrane</keyword>
<feature type="transmembrane region" description="Helical" evidence="5">
    <location>
        <begin position="298"/>
        <end position="316"/>
    </location>
</feature>
<dbReference type="Proteomes" id="UP000007797">
    <property type="component" value="Unassembled WGS sequence"/>
</dbReference>
<accession>F4QER2</accession>
<feature type="region of interest" description="Disordered" evidence="4">
    <location>
        <begin position="334"/>
        <end position="363"/>
    </location>
</feature>
<name>F4QER2_CACFS</name>
<comment type="subcellular location">
    <subcellularLocation>
        <location evidence="1">Membrane</location>
    </subcellularLocation>
</comment>
<evidence type="ECO:0008006" key="8">
    <source>
        <dbReference type="Google" id="ProtNLM"/>
    </source>
</evidence>
<dbReference type="AlphaFoldDB" id="F4QER2"/>